<keyword evidence="4" id="KW-0808">Transferase</keyword>
<dbReference type="SMART" id="SM00448">
    <property type="entry name" value="REC"/>
    <property type="match status" value="1"/>
</dbReference>
<organism evidence="13 14">
    <name type="scientific">Herbaspirillum lusitanum</name>
    <dbReference type="NCBI Taxonomy" id="213312"/>
    <lineage>
        <taxon>Bacteria</taxon>
        <taxon>Pseudomonadati</taxon>
        <taxon>Pseudomonadota</taxon>
        <taxon>Betaproteobacteria</taxon>
        <taxon>Burkholderiales</taxon>
        <taxon>Oxalobacteraceae</taxon>
        <taxon>Herbaspirillum</taxon>
    </lineage>
</organism>
<dbReference type="Pfam" id="PF00072">
    <property type="entry name" value="Response_reg"/>
    <property type="match status" value="1"/>
</dbReference>
<dbReference type="CDD" id="cd00088">
    <property type="entry name" value="HPT"/>
    <property type="match status" value="1"/>
</dbReference>
<dbReference type="GO" id="GO:0016301">
    <property type="term" value="F:kinase activity"/>
    <property type="evidence" value="ECO:0007669"/>
    <property type="project" value="UniProtKB-KW"/>
</dbReference>
<dbReference type="SMART" id="SM00073">
    <property type="entry name" value="HPT"/>
    <property type="match status" value="1"/>
</dbReference>
<dbReference type="InterPro" id="IPR003594">
    <property type="entry name" value="HATPase_dom"/>
</dbReference>
<dbReference type="InterPro" id="IPR008207">
    <property type="entry name" value="Sig_transdc_His_kin_Hpt_dom"/>
</dbReference>
<evidence type="ECO:0000256" key="3">
    <source>
        <dbReference type="ARBA" id="ARBA00022553"/>
    </source>
</evidence>
<protein>
    <recommendedName>
        <fullName evidence="2">histidine kinase</fullName>
        <ecNumber evidence="2">2.7.13.3</ecNumber>
    </recommendedName>
</protein>
<dbReference type="InterPro" id="IPR036890">
    <property type="entry name" value="HATPase_C_sf"/>
</dbReference>
<feature type="modified residue" description="Phosphohistidine" evidence="7">
    <location>
        <position position="51"/>
    </location>
</feature>
<evidence type="ECO:0000259" key="9">
    <source>
        <dbReference type="PROSITE" id="PS50109"/>
    </source>
</evidence>
<reference evidence="13 14" key="1">
    <citation type="journal article" date="2024" name="Chem. Sci.">
        <title>Discovery of megapolipeptins by genome mining of a Burkholderiales bacteria collection.</title>
        <authorList>
            <person name="Paulo B.S."/>
            <person name="Recchia M.J.J."/>
            <person name="Lee S."/>
            <person name="Fergusson C.H."/>
            <person name="Romanowski S.B."/>
            <person name="Hernandez A."/>
            <person name="Krull N."/>
            <person name="Liu D.Y."/>
            <person name="Cavanagh H."/>
            <person name="Bos A."/>
            <person name="Gray C.A."/>
            <person name="Murphy B.T."/>
            <person name="Linington R.G."/>
            <person name="Eustaquio A.S."/>
        </authorList>
    </citation>
    <scope>NUCLEOTIDE SEQUENCE [LARGE SCALE GENOMIC DNA]</scope>
    <source>
        <strain evidence="13 14">RL21-008-BIB-A</strain>
    </source>
</reference>
<evidence type="ECO:0000256" key="6">
    <source>
        <dbReference type="ARBA" id="ARBA00023012"/>
    </source>
</evidence>
<dbReference type="EC" id="2.7.13.3" evidence="2"/>
<dbReference type="SUPFAM" id="SSF52172">
    <property type="entry name" value="CheY-like"/>
    <property type="match status" value="1"/>
</dbReference>
<keyword evidence="5 13" id="KW-0418">Kinase</keyword>
<dbReference type="Gene3D" id="3.40.50.2300">
    <property type="match status" value="1"/>
</dbReference>
<dbReference type="InterPro" id="IPR051315">
    <property type="entry name" value="Bact_Chemotaxis_CheA"/>
</dbReference>
<dbReference type="SUPFAM" id="SSF50341">
    <property type="entry name" value="CheW-like"/>
    <property type="match status" value="1"/>
</dbReference>
<dbReference type="EMBL" id="JAQQFM010000014">
    <property type="protein sequence ID" value="MFL9927345.1"/>
    <property type="molecule type" value="Genomic_DNA"/>
</dbReference>
<keyword evidence="3 8" id="KW-0597">Phosphoprotein</keyword>
<dbReference type="PROSITE" id="PS50851">
    <property type="entry name" value="CHEW"/>
    <property type="match status" value="1"/>
</dbReference>
<evidence type="ECO:0000256" key="2">
    <source>
        <dbReference type="ARBA" id="ARBA00012438"/>
    </source>
</evidence>
<comment type="catalytic activity">
    <reaction evidence="1">
        <text>ATP + protein L-histidine = ADP + protein N-phospho-L-histidine.</text>
        <dbReference type="EC" id="2.7.13.3"/>
    </reaction>
</comment>
<sequence>MSSPDLSQMSMLDLFRQEAESQTQALNAGLLSLEQNPAATDELEACMRAAHSLKGAARIVGLEGGVKIAHVMEDCFVLAQQGKLELRRRQIDVLLTGTDLLNRIANPPDGDEAWAEHAGKREVDSFELALAIAMTGGDEPAPPAARPAAPVVAREAAAVPANSPAQETAAIALTAITAATAGMAALAAPSAAAQTQMDARDIGSRSVRVSADNLDRLLSLSGESLVESRRLKPFSASMLRLKRMQREAGHSLELLQQQLSGLGADDSLQLALADVRAVMAQCQHMLSDQMGELDAFDRRSVNLSQRLYDEALACRMRPFADGTHGLARMVRDVGHELGKSVRLEISGTATQIDRDILARLDAPIGHLLRNAVDHGIEDGAARRAAGKPEQGLIRLKARHSAGMLLIDVSDDGAGIDLERLRQTVVRRKLSNEETVARLSEAELLEFLLLPSFSLRDTVTEISGRGVGLDVVANMLKEVRGTIRISTVAGQGTSFLLQLPLTLSVIRSLLVSIDNEPYAFPLAYVNRTLELRRDQLAVLEGYQHFDFDGRQIGLVSAHQVLQRGALRSQGDAVAVVVIGEHDHTYGLAVDRFLGERMLVVQPLDTRLGKIPNVQAGALMEDGAPVLILDVADMVRSVEKLTSAGQLEAVRDGTRGEAAAGQARKRVLVVDDSLTVRELERKLLTNRGYQVVVAVDGMDGWNAVRTEKFDLVITDIDMPRMDGIELVTLMRRAPNLQSLPVMIVSYKDREEDRQRGLDAGADYYFTKSSFHDESLLQAVVDLIGAA</sequence>
<dbReference type="Pfam" id="PF02518">
    <property type="entry name" value="HATPase_c"/>
    <property type="match status" value="1"/>
</dbReference>
<dbReference type="Pfam" id="PF01627">
    <property type="entry name" value="Hpt"/>
    <property type="match status" value="1"/>
</dbReference>
<dbReference type="InterPro" id="IPR005467">
    <property type="entry name" value="His_kinase_dom"/>
</dbReference>
<dbReference type="InterPro" id="IPR036061">
    <property type="entry name" value="CheW-like_dom_sf"/>
</dbReference>
<dbReference type="InterPro" id="IPR004358">
    <property type="entry name" value="Sig_transdc_His_kin-like_C"/>
</dbReference>
<dbReference type="InterPro" id="IPR011006">
    <property type="entry name" value="CheY-like_superfamily"/>
</dbReference>
<name>A0ABW9AGW6_9BURK</name>
<keyword evidence="6" id="KW-0902">Two-component regulatory system</keyword>
<evidence type="ECO:0000256" key="7">
    <source>
        <dbReference type="PROSITE-ProRule" id="PRU00110"/>
    </source>
</evidence>
<dbReference type="Gene3D" id="2.30.30.40">
    <property type="entry name" value="SH3 Domains"/>
    <property type="match status" value="1"/>
</dbReference>
<gene>
    <name evidence="13" type="ORF">PQR62_23935</name>
</gene>
<evidence type="ECO:0000256" key="1">
    <source>
        <dbReference type="ARBA" id="ARBA00000085"/>
    </source>
</evidence>
<dbReference type="PROSITE" id="PS50109">
    <property type="entry name" value="HIS_KIN"/>
    <property type="match status" value="1"/>
</dbReference>
<dbReference type="PANTHER" id="PTHR43395:SF1">
    <property type="entry name" value="CHEMOTAXIS PROTEIN CHEA"/>
    <property type="match status" value="1"/>
</dbReference>
<dbReference type="Gene3D" id="3.30.565.10">
    <property type="entry name" value="Histidine kinase-like ATPase, C-terminal domain"/>
    <property type="match status" value="1"/>
</dbReference>
<feature type="domain" description="Histidine kinase" evidence="9">
    <location>
        <begin position="364"/>
        <end position="502"/>
    </location>
</feature>
<comment type="caution">
    <text evidence="13">The sequence shown here is derived from an EMBL/GenBank/DDBJ whole genome shotgun (WGS) entry which is preliminary data.</text>
</comment>
<dbReference type="Pfam" id="PF01584">
    <property type="entry name" value="CheW"/>
    <property type="match status" value="1"/>
</dbReference>
<evidence type="ECO:0000256" key="8">
    <source>
        <dbReference type="PROSITE-ProRule" id="PRU00169"/>
    </source>
</evidence>
<dbReference type="SMART" id="SM00260">
    <property type="entry name" value="CheW"/>
    <property type="match status" value="1"/>
</dbReference>
<evidence type="ECO:0000313" key="14">
    <source>
        <dbReference type="Proteomes" id="UP001629246"/>
    </source>
</evidence>
<dbReference type="InterPro" id="IPR036641">
    <property type="entry name" value="HPT_dom_sf"/>
</dbReference>
<evidence type="ECO:0000259" key="10">
    <source>
        <dbReference type="PROSITE" id="PS50110"/>
    </source>
</evidence>
<dbReference type="RefSeq" id="WP_408160587.1">
    <property type="nucleotide sequence ID" value="NZ_JAQQFM010000014.1"/>
</dbReference>
<evidence type="ECO:0000259" key="11">
    <source>
        <dbReference type="PROSITE" id="PS50851"/>
    </source>
</evidence>
<dbReference type="PROSITE" id="PS50110">
    <property type="entry name" value="RESPONSE_REGULATORY"/>
    <property type="match status" value="1"/>
</dbReference>
<evidence type="ECO:0000313" key="13">
    <source>
        <dbReference type="EMBL" id="MFL9927345.1"/>
    </source>
</evidence>
<dbReference type="Proteomes" id="UP001629246">
    <property type="component" value="Unassembled WGS sequence"/>
</dbReference>
<feature type="domain" description="HPt" evidence="12">
    <location>
        <begin position="4"/>
        <end position="108"/>
    </location>
</feature>
<dbReference type="SUPFAM" id="SSF55874">
    <property type="entry name" value="ATPase domain of HSP90 chaperone/DNA topoisomerase II/histidine kinase"/>
    <property type="match status" value="1"/>
</dbReference>
<evidence type="ECO:0000256" key="5">
    <source>
        <dbReference type="ARBA" id="ARBA00022777"/>
    </source>
</evidence>
<feature type="domain" description="CheW-like" evidence="11">
    <location>
        <begin position="504"/>
        <end position="638"/>
    </location>
</feature>
<dbReference type="InterPro" id="IPR002545">
    <property type="entry name" value="CheW-lke_dom"/>
</dbReference>
<evidence type="ECO:0000256" key="4">
    <source>
        <dbReference type="ARBA" id="ARBA00022679"/>
    </source>
</evidence>
<dbReference type="SUPFAM" id="SSF47226">
    <property type="entry name" value="Histidine-containing phosphotransfer domain, HPT domain"/>
    <property type="match status" value="1"/>
</dbReference>
<dbReference type="PROSITE" id="PS50894">
    <property type="entry name" value="HPT"/>
    <property type="match status" value="1"/>
</dbReference>
<dbReference type="SMART" id="SM00387">
    <property type="entry name" value="HATPase_c"/>
    <property type="match status" value="1"/>
</dbReference>
<dbReference type="PRINTS" id="PR00344">
    <property type="entry name" value="BCTRLSENSOR"/>
</dbReference>
<dbReference type="InterPro" id="IPR001789">
    <property type="entry name" value="Sig_transdc_resp-reg_receiver"/>
</dbReference>
<keyword evidence="14" id="KW-1185">Reference proteome</keyword>
<dbReference type="Gene3D" id="1.20.120.160">
    <property type="entry name" value="HPT domain"/>
    <property type="match status" value="1"/>
</dbReference>
<proteinExistence type="predicted"/>
<feature type="domain" description="Response regulatory" evidence="10">
    <location>
        <begin position="664"/>
        <end position="780"/>
    </location>
</feature>
<evidence type="ECO:0000259" key="12">
    <source>
        <dbReference type="PROSITE" id="PS50894"/>
    </source>
</evidence>
<feature type="modified residue" description="4-aspartylphosphate" evidence="8">
    <location>
        <position position="713"/>
    </location>
</feature>
<dbReference type="PANTHER" id="PTHR43395">
    <property type="entry name" value="SENSOR HISTIDINE KINASE CHEA"/>
    <property type="match status" value="1"/>
</dbReference>
<accession>A0ABW9AGW6</accession>